<sequence>MNFSLYPLRRASWLAALILAVGGLSACSDEAAKAQSFAPVEIDRSTSCELDGMLLIDYPGPKAQVHYAGQDRPVFFCDTVELFNSLLAGEQVRPVRMVYVQDMGQADWEHPEGHWIDAKTATYVVGSKRHGSMGTTIASFAQKADAEKFVTEYGGTVYPYDGIKLDMVDLTGGALHDTRM</sequence>
<dbReference type="SUPFAM" id="SSF160387">
    <property type="entry name" value="NosL/MerB-like"/>
    <property type="match status" value="1"/>
</dbReference>
<accession>A0ABV9H090</accession>
<feature type="signal peptide" evidence="1">
    <location>
        <begin position="1"/>
        <end position="26"/>
    </location>
</feature>
<dbReference type="RefSeq" id="WP_377726569.1">
    <property type="nucleotide sequence ID" value="NZ_JBHSEW010000010.1"/>
</dbReference>
<feature type="chain" id="PRO_5045062650" evidence="1">
    <location>
        <begin position="27"/>
        <end position="180"/>
    </location>
</feature>
<reference evidence="3" key="1">
    <citation type="journal article" date="2019" name="Int. J. Syst. Evol. Microbiol.">
        <title>The Global Catalogue of Microorganisms (GCM) 10K type strain sequencing project: providing services to taxonomists for standard genome sequencing and annotation.</title>
        <authorList>
            <consortium name="The Broad Institute Genomics Platform"/>
            <consortium name="The Broad Institute Genome Sequencing Center for Infectious Disease"/>
            <person name="Wu L."/>
            <person name="Ma J."/>
        </authorList>
    </citation>
    <scope>NUCLEOTIDE SEQUENCE [LARGE SCALE GENOMIC DNA]</scope>
    <source>
        <strain evidence="3">JCM 11650</strain>
    </source>
</reference>
<dbReference type="InterPro" id="IPR008719">
    <property type="entry name" value="N2O_reductase_NosL"/>
</dbReference>
<dbReference type="Gene3D" id="3.30.70.2060">
    <property type="match status" value="1"/>
</dbReference>
<dbReference type="Pfam" id="PF05573">
    <property type="entry name" value="NosL"/>
    <property type="match status" value="1"/>
</dbReference>
<protein>
    <submittedName>
        <fullName evidence="2">Nitrous oxide reductase accessory protein NosL</fullName>
    </submittedName>
</protein>
<evidence type="ECO:0000313" key="3">
    <source>
        <dbReference type="Proteomes" id="UP001595967"/>
    </source>
</evidence>
<keyword evidence="3" id="KW-1185">Reference proteome</keyword>
<evidence type="ECO:0000256" key="1">
    <source>
        <dbReference type="SAM" id="SignalP"/>
    </source>
</evidence>
<dbReference type="EMBL" id="JBHSEW010000010">
    <property type="protein sequence ID" value="MFC4622905.1"/>
    <property type="molecule type" value="Genomic_DNA"/>
</dbReference>
<evidence type="ECO:0000313" key="2">
    <source>
        <dbReference type="EMBL" id="MFC4622905.1"/>
    </source>
</evidence>
<keyword evidence="1" id="KW-0732">Signal</keyword>
<proteinExistence type="predicted"/>
<gene>
    <name evidence="2" type="ORF">ACFO3A_11850</name>
</gene>
<name>A0ABV9H090_9BURK</name>
<comment type="caution">
    <text evidence="2">The sequence shown here is derived from an EMBL/GenBank/DDBJ whole genome shotgun (WGS) entry which is preliminary data.</text>
</comment>
<dbReference type="PANTHER" id="PTHR41247">
    <property type="entry name" value="HTH-TYPE TRANSCRIPTIONAL REPRESSOR YCNK"/>
    <property type="match status" value="1"/>
</dbReference>
<dbReference type="Proteomes" id="UP001595967">
    <property type="component" value="Unassembled WGS sequence"/>
</dbReference>
<organism evidence="2 3">
    <name type="scientific">Comamonas nitrativorans</name>
    <dbReference type="NCBI Taxonomy" id="108437"/>
    <lineage>
        <taxon>Bacteria</taxon>
        <taxon>Pseudomonadati</taxon>
        <taxon>Pseudomonadota</taxon>
        <taxon>Betaproteobacteria</taxon>
        <taxon>Burkholderiales</taxon>
        <taxon>Comamonadaceae</taxon>
        <taxon>Comamonas</taxon>
    </lineage>
</organism>
<dbReference type="PANTHER" id="PTHR41247:SF1">
    <property type="entry name" value="HTH-TYPE TRANSCRIPTIONAL REPRESSOR YCNK"/>
    <property type="match status" value="1"/>
</dbReference>
<dbReference type="Gene3D" id="3.30.70.2050">
    <property type="match status" value="1"/>
</dbReference>